<keyword evidence="3" id="KW-1185">Reference proteome</keyword>
<comment type="caution">
    <text evidence="2">The sequence shown here is derived from an EMBL/GenBank/DDBJ whole genome shotgun (WGS) entry which is preliminary data.</text>
</comment>
<name>A0ABU6NH20_9BACI</name>
<proteinExistence type="predicted"/>
<organism evidence="2 3">
    <name type="scientific">Shouchella miscanthi</name>
    <dbReference type="NCBI Taxonomy" id="2598861"/>
    <lineage>
        <taxon>Bacteria</taxon>
        <taxon>Bacillati</taxon>
        <taxon>Bacillota</taxon>
        <taxon>Bacilli</taxon>
        <taxon>Bacillales</taxon>
        <taxon>Bacillaceae</taxon>
        <taxon>Shouchella</taxon>
    </lineage>
</organism>
<dbReference type="InterPro" id="IPR012869">
    <property type="entry name" value="RHH_5"/>
</dbReference>
<evidence type="ECO:0000313" key="2">
    <source>
        <dbReference type="EMBL" id="MED4127488.1"/>
    </source>
</evidence>
<protein>
    <recommendedName>
        <fullName evidence="1">CopG-like ribbon-helix-helix domain-containing protein</fullName>
    </recommendedName>
</protein>
<feature type="domain" description="CopG-like ribbon-helix-helix" evidence="1">
    <location>
        <begin position="8"/>
        <end position="39"/>
    </location>
</feature>
<dbReference type="InterPro" id="IPR013321">
    <property type="entry name" value="Arc_rbn_hlx_hlx"/>
</dbReference>
<dbReference type="EMBL" id="JAROAS010000006">
    <property type="protein sequence ID" value="MED4127488.1"/>
    <property type="molecule type" value="Genomic_DNA"/>
</dbReference>
<evidence type="ECO:0000313" key="3">
    <source>
        <dbReference type="Proteomes" id="UP001341820"/>
    </source>
</evidence>
<dbReference type="Gene3D" id="1.10.1220.10">
    <property type="entry name" value="Met repressor-like"/>
    <property type="match status" value="1"/>
</dbReference>
<reference evidence="2 3" key="1">
    <citation type="submission" date="2023-03" db="EMBL/GenBank/DDBJ databases">
        <title>Bacillus Genome Sequencing.</title>
        <authorList>
            <person name="Dunlap C."/>
        </authorList>
    </citation>
    <scope>NUCLEOTIDE SEQUENCE [LARGE SCALE GENOMIC DNA]</scope>
    <source>
        <strain evidence="2 3">B-4107</strain>
    </source>
</reference>
<dbReference type="Proteomes" id="UP001341820">
    <property type="component" value="Unassembled WGS sequence"/>
</dbReference>
<sequence length="52" mass="5963">MPVGPDKVRTNITFDKQLKDDLTEIAKEEGRSMNNLVIKVLADFVKERKETT</sequence>
<dbReference type="Pfam" id="PF07878">
    <property type="entry name" value="RHH_5"/>
    <property type="match status" value="1"/>
</dbReference>
<accession>A0ABU6NH20</accession>
<dbReference type="RefSeq" id="WP_328236692.1">
    <property type="nucleotide sequence ID" value="NZ_JAROAS010000006.1"/>
</dbReference>
<evidence type="ECO:0000259" key="1">
    <source>
        <dbReference type="Pfam" id="PF07878"/>
    </source>
</evidence>
<dbReference type="InterPro" id="IPR010985">
    <property type="entry name" value="Ribbon_hlx_hlx"/>
</dbReference>
<dbReference type="SUPFAM" id="SSF47598">
    <property type="entry name" value="Ribbon-helix-helix"/>
    <property type="match status" value="1"/>
</dbReference>
<gene>
    <name evidence="2" type="ORF">P5F74_04975</name>
</gene>